<keyword evidence="2 11" id="KW-0808">Transferase</keyword>
<keyword evidence="10 11" id="KW-0694">RNA-binding</keyword>
<dbReference type="Gene3D" id="3.30.460.10">
    <property type="entry name" value="Beta Polymerase, domain 2"/>
    <property type="match status" value="1"/>
</dbReference>
<comment type="similarity">
    <text evidence="11">Belongs to the tRNA nucleotidyltransferase/poly(A) polymerase family.</text>
</comment>
<dbReference type="GO" id="GO:0046872">
    <property type="term" value="F:metal ion binding"/>
    <property type="evidence" value="ECO:0007669"/>
    <property type="project" value="UniProtKB-KW"/>
</dbReference>
<keyword evidence="8" id="KW-0067">ATP-binding</keyword>
<dbReference type="InterPro" id="IPR003607">
    <property type="entry name" value="HD/PDEase_dom"/>
</dbReference>
<reference evidence="15" key="1">
    <citation type="journal article" date="2021" name="PeerJ">
        <title>Extensive microbial diversity within the chicken gut microbiome revealed by metagenomics and culture.</title>
        <authorList>
            <person name="Gilroy R."/>
            <person name="Ravi A."/>
            <person name="Getino M."/>
            <person name="Pursley I."/>
            <person name="Horton D.L."/>
            <person name="Alikhan N.F."/>
            <person name="Baker D."/>
            <person name="Gharbi K."/>
            <person name="Hall N."/>
            <person name="Watson M."/>
            <person name="Adriaenssens E.M."/>
            <person name="Foster-Nyarko E."/>
            <person name="Jarju S."/>
            <person name="Secka A."/>
            <person name="Antonio M."/>
            <person name="Oren A."/>
            <person name="Chaudhuri R.R."/>
            <person name="La Ragione R."/>
            <person name="Hildebrand F."/>
            <person name="Pallen M.J."/>
        </authorList>
    </citation>
    <scope>NUCLEOTIDE SEQUENCE</scope>
    <source>
        <strain evidence="15">ChiHecec2B26-12326</strain>
    </source>
</reference>
<dbReference type="GO" id="GO:0003723">
    <property type="term" value="F:RNA binding"/>
    <property type="evidence" value="ECO:0007669"/>
    <property type="project" value="UniProtKB-KW"/>
</dbReference>
<evidence type="ECO:0000256" key="7">
    <source>
        <dbReference type="ARBA" id="ARBA00022800"/>
    </source>
</evidence>
<dbReference type="EMBL" id="DXEN01000072">
    <property type="protein sequence ID" value="HIX86800.1"/>
    <property type="molecule type" value="Genomic_DNA"/>
</dbReference>
<keyword evidence="4" id="KW-0548">Nucleotidyltransferase</keyword>
<keyword evidence="7" id="KW-0692">RNA repair</keyword>
<evidence type="ECO:0000256" key="5">
    <source>
        <dbReference type="ARBA" id="ARBA00022723"/>
    </source>
</evidence>
<dbReference type="Pfam" id="PF12627">
    <property type="entry name" value="PolyA_pol_RNAbd"/>
    <property type="match status" value="1"/>
</dbReference>
<dbReference type="Pfam" id="PF01743">
    <property type="entry name" value="PolyA_pol"/>
    <property type="match status" value="1"/>
</dbReference>
<dbReference type="Gene3D" id="1.10.3090.10">
    <property type="entry name" value="cca-adding enzyme, domain 2"/>
    <property type="match status" value="1"/>
</dbReference>
<evidence type="ECO:0000256" key="3">
    <source>
        <dbReference type="ARBA" id="ARBA00022694"/>
    </source>
</evidence>
<evidence type="ECO:0000256" key="4">
    <source>
        <dbReference type="ARBA" id="ARBA00022695"/>
    </source>
</evidence>
<dbReference type="Proteomes" id="UP000823847">
    <property type="component" value="Unassembled WGS sequence"/>
</dbReference>
<dbReference type="GO" id="GO:0005524">
    <property type="term" value="F:ATP binding"/>
    <property type="evidence" value="ECO:0007669"/>
    <property type="project" value="UniProtKB-KW"/>
</dbReference>
<comment type="caution">
    <text evidence="15">The sequence shown here is derived from an EMBL/GenBank/DDBJ whole genome shotgun (WGS) entry which is preliminary data.</text>
</comment>
<evidence type="ECO:0000256" key="11">
    <source>
        <dbReference type="RuleBase" id="RU003953"/>
    </source>
</evidence>
<evidence type="ECO:0000256" key="9">
    <source>
        <dbReference type="ARBA" id="ARBA00022842"/>
    </source>
</evidence>
<evidence type="ECO:0000259" key="14">
    <source>
        <dbReference type="Pfam" id="PF12627"/>
    </source>
</evidence>
<feature type="domain" description="tRNA nucleotidyltransferase/poly(A) polymerase RNA and SrmB- binding" evidence="14">
    <location>
        <begin position="186"/>
        <end position="247"/>
    </location>
</feature>
<dbReference type="AlphaFoldDB" id="A0A9D2BQL3"/>
<dbReference type="Pfam" id="PF01966">
    <property type="entry name" value="HD"/>
    <property type="match status" value="1"/>
</dbReference>
<evidence type="ECO:0000259" key="12">
    <source>
        <dbReference type="Pfam" id="PF01743"/>
    </source>
</evidence>
<evidence type="ECO:0000256" key="1">
    <source>
        <dbReference type="ARBA" id="ARBA00001946"/>
    </source>
</evidence>
<dbReference type="InterPro" id="IPR050124">
    <property type="entry name" value="tRNA_CCA-adding_enzyme"/>
</dbReference>
<organism evidence="15 16">
    <name type="scientific">Candidatus Parabacteroides intestinigallinarum</name>
    <dbReference type="NCBI Taxonomy" id="2838722"/>
    <lineage>
        <taxon>Bacteria</taxon>
        <taxon>Pseudomonadati</taxon>
        <taxon>Bacteroidota</taxon>
        <taxon>Bacteroidia</taxon>
        <taxon>Bacteroidales</taxon>
        <taxon>Tannerellaceae</taxon>
        <taxon>Parabacteroides</taxon>
    </lineage>
</organism>
<dbReference type="InterPro" id="IPR043519">
    <property type="entry name" value="NT_sf"/>
</dbReference>
<dbReference type="CDD" id="cd00077">
    <property type="entry name" value="HDc"/>
    <property type="match status" value="1"/>
</dbReference>
<feature type="domain" description="Poly A polymerase head" evidence="12">
    <location>
        <begin position="31"/>
        <end position="159"/>
    </location>
</feature>
<keyword evidence="3" id="KW-0819">tRNA processing</keyword>
<evidence type="ECO:0000259" key="13">
    <source>
        <dbReference type="Pfam" id="PF01966"/>
    </source>
</evidence>
<keyword evidence="6" id="KW-0547">Nucleotide-binding</keyword>
<protein>
    <submittedName>
        <fullName evidence="15">CCA tRNA nucleotidyltransferase</fullName>
    </submittedName>
</protein>
<dbReference type="GO" id="GO:0016779">
    <property type="term" value="F:nucleotidyltransferase activity"/>
    <property type="evidence" value="ECO:0007669"/>
    <property type="project" value="UniProtKB-KW"/>
</dbReference>
<dbReference type="InterPro" id="IPR002646">
    <property type="entry name" value="PolA_pol_head_dom"/>
</dbReference>
<dbReference type="InterPro" id="IPR032828">
    <property type="entry name" value="PolyA_RNA-bd"/>
</dbReference>
<dbReference type="SUPFAM" id="SSF81891">
    <property type="entry name" value="Poly A polymerase C-terminal region-like"/>
    <property type="match status" value="1"/>
</dbReference>
<dbReference type="GO" id="GO:0008033">
    <property type="term" value="P:tRNA processing"/>
    <property type="evidence" value="ECO:0007669"/>
    <property type="project" value="UniProtKB-KW"/>
</dbReference>
<name>A0A9D2BQL3_9BACT</name>
<dbReference type="GO" id="GO:0042245">
    <property type="term" value="P:RNA repair"/>
    <property type="evidence" value="ECO:0007669"/>
    <property type="project" value="UniProtKB-KW"/>
</dbReference>
<sequence>MYISEEEILVHISAKHFRIISEAADELGVEAYVIGGYVRDLFLNRSSKDIDVVAVGSGIELAKSVARKLGKGAHLSVFKNFGTAQVKAGDLELEFVGARKESYSHDSRKPIVEDGTLEDDQNRRDFTINALALCLNRERYGELVDPFGGLDDLEDLTIRTPLDPDITFSDDPLRMMRAIRFATQLGFFIAPTTFDAIVRNRERISIISKERIVDELNKIIMSPKPSIGFDLLDKCGLLELIFPELCALKGVETKEGIGHKDNFAHTLMVLDRLSRTTDNLWLRWSALFHDIAKPVTKRFDPRLGWTFHNHNFVGEKMVPGIFRKMKLPMNEKMKYVQKMVSLHMRPIALSDEEVTDSAIRRLLFDAGDDIDDLMKLCEADITSKRPEKVRRFLENYRKVREKLADIEEKDRVRNFQPPVSGEEIMATFALPPSRPVGVLKEAIKNAILDGVIPNEYEAARLFMLEQAGRMGLKPVE</sequence>
<dbReference type="InterPro" id="IPR006674">
    <property type="entry name" value="HD_domain"/>
</dbReference>
<dbReference type="FunFam" id="1.10.3090.10:FF:000002">
    <property type="entry name" value="CCA tRNA nucleotidyltransferase"/>
    <property type="match status" value="1"/>
</dbReference>
<gene>
    <name evidence="15" type="ORF">H9848_09385</name>
</gene>
<dbReference type="PANTHER" id="PTHR47545">
    <property type="entry name" value="MULTIFUNCTIONAL CCA PROTEIN"/>
    <property type="match status" value="1"/>
</dbReference>
<keyword evidence="9" id="KW-0460">Magnesium</keyword>
<evidence type="ECO:0000256" key="6">
    <source>
        <dbReference type="ARBA" id="ARBA00022741"/>
    </source>
</evidence>
<dbReference type="CDD" id="cd05398">
    <property type="entry name" value="NT_ClassII-CCAase"/>
    <property type="match status" value="1"/>
</dbReference>
<dbReference type="FunFam" id="3.30.460.10:FF:000033">
    <property type="entry name" value="Poly A polymerase head domain protein"/>
    <property type="match status" value="1"/>
</dbReference>
<evidence type="ECO:0000256" key="2">
    <source>
        <dbReference type="ARBA" id="ARBA00022679"/>
    </source>
</evidence>
<evidence type="ECO:0000313" key="15">
    <source>
        <dbReference type="EMBL" id="HIX86800.1"/>
    </source>
</evidence>
<reference evidence="15" key="2">
    <citation type="submission" date="2021-04" db="EMBL/GenBank/DDBJ databases">
        <authorList>
            <person name="Gilroy R."/>
        </authorList>
    </citation>
    <scope>NUCLEOTIDE SEQUENCE</scope>
    <source>
        <strain evidence="15">ChiHecec2B26-12326</strain>
    </source>
</reference>
<comment type="cofactor">
    <cofactor evidence="1">
        <name>Mg(2+)</name>
        <dbReference type="ChEBI" id="CHEBI:18420"/>
    </cofactor>
</comment>
<dbReference type="PANTHER" id="PTHR47545:SF1">
    <property type="entry name" value="MULTIFUNCTIONAL CCA PROTEIN"/>
    <property type="match status" value="1"/>
</dbReference>
<evidence type="ECO:0000256" key="8">
    <source>
        <dbReference type="ARBA" id="ARBA00022840"/>
    </source>
</evidence>
<accession>A0A9D2BQL3</accession>
<dbReference type="SUPFAM" id="SSF81301">
    <property type="entry name" value="Nucleotidyltransferase"/>
    <property type="match status" value="1"/>
</dbReference>
<evidence type="ECO:0000313" key="16">
    <source>
        <dbReference type="Proteomes" id="UP000823847"/>
    </source>
</evidence>
<proteinExistence type="inferred from homology"/>
<evidence type="ECO:0000256" key="10">
    <source>
        <dbReference type="ARBA" id="ARBA00022884"/>
    </source>
</evidence>
<keyword evidence="5" id="KW-0479">Metal-binding</keyword>
<feature type="domain" description="HD" evidence="13">
    <location>
        <begin position="263"/>
        <end position="350"/>
    </location>
</feature>